<proteinExistence type="predicted"/>
<sequence length="103" mass="10937">MPPSTRESEKPLLNHDGGEAVNDISTIHPSGLPPGTDGSFMDIGEDFSDSECIADGSSAPLSARDVAMHQSLEQSQRLLGVTTKDMHIKDIDLGESGDDDNNN</sequence>
<dbReference type="EMBL" id="JAMZIH010007492">
    <property type="protein sequence ID" value="KAJ1673024.1"/>
    <property type="molecule type" value="Genomic_DNA"/>
</dbReference>
<keyword evidence="2" id="KW-1185">Reference proteome</keyword>
<gene>
    <name evidence="1" type="ORF">EV182_006031</name>
</gene>
<accession>A0ACC1HFA7</accession>
<reference evidence="1" key="1">
    <citation type="submission" date="2022-06" db="EMBL/GenBank/DDBJ databases">
        <title>Phylogenomic reconstructions and comparative analyses of Kickxellomycotina fungi.</title>
        <authorList>
            <person name="Reynolds N.K."/>
            <person name="Stajich J.E."/>
            <person name="Barry K."/>
            <person name="Grigoriev I.V."/>
            <person name="Crous P."/>
            <person name="Smith M.E."/>
        </authorList>
    </citation>
    <scope>NUCLEOTIDE SEQUENCE</scope>
    <source>
        <strain evidence="1">RSA 2271</strain>
    </source>
</reference>
<evidence type="ECO:0000313" key="1">
    <source>
        <dbReference type="EMBL" id="KAJ1673024.1"/>
    </source>
</evidence>
<evidence type="ECO:0000313" key="2">
    <source>
        <dbReference type="Proteomes" id="UP001145114"/>
    </source>
</evidence>
<comment type="caution">
    <text evidence="1">The sequence shown here is derived from an EMBL/GenBank/DDBJ whole genome shotgun (WGS) entry which is preliminary data.</text>
</comment>
<feature type="non-terminal residue" evidence="1">
    <location>
        <position position="103"/>
    </location>
</feature>
<dbReference type="Proteomes" id="UP001145114">
    <property type="component" value="Unassembled WGS sequence"/>
</dbReference>
<organism evidence="1 2">
    <name type="scientific">Spiromyces aspiralis</name>
    <dbReference type="NCBI Taxonomy" id="68401"/>
    <lineage>
        <taxon>Eukaryota</taxon>
        <taxon>Fungi</taxon>
        <taxon>Fungi incertae sedis</taxon>
        <taxon>Zoopagomycota</taxon>
        <taxon>Kickxellomycotina</taxon>
        <taxon>Kickxellomycetes</taxon>
        <taxon>Kickxellales</taxon>
        <taxon>Kickxellaceae</taxon>
        <taxon>Spiromyces</taxon>
    </lineage>
</organism>
<protein>
    <submittedName>
        <fullName evidence="1">Uncharacterized protein</fullName>
    </submittedName>
</protein>
<name>A0ACC1HFA7_9FUNG</name>